<evidence type="ECO:0000313" key="2">
    <source>
        <dbReference type="Proteomes" id="UP000276133"/>
    </source>
</evidence>
<name>A0A3M7P7L5_BRAPC</name>
<sequence length="74" mass="8359">MPRDIASHCLMHDEWFSGQVTDICHVSDCLTHVDGLAIYGQFDWNLIGSFSRELNDTVRAPGRLRDCSCVSRFG</sequence>
<dbReference type="AlphaFoldDB" id="A0A3M7P7L5"/>
<dbReference type="EMBL" id="REGN01012856">
    <property type="protein sequence ID" value="RMZ94694.1"/>
    <property type="molecule type" value="Genomic_DNA"/>
</dbReference>
<accession>A0A3M7P7L5</accession>
<keyword evidence="2" id="KW-1185">Reference proteome</keyword>
<organism evidence="1 2">
    <name type="scientific">Brachionus plicatilis</name>
    <name type="common">Marine rotifer</name>
    <name type="synonym">Brachionus muelleri</name>
    <dbReference type="NCBI Taxonomy" id="10195"/>
    <lineage>
        <taxon>Eukaryota</taxon>
        <taxon>Metazoa</taxon>
        <taxon>Spiralia</taxon>
        <taxon>Gnathifera</taxon>
        <taxon>Rotifera</taxon>
        <taxon>Eurotatoria</taxon>
        <taxon>Monogononta</taxon>
        <taxon>Pseudotrocha</taxon>
        <taxon>Ploima</taxon>
        <taxon>Brachionidae</taxon>
        <taxon>Brachionus</taxon>
    </lineage>
</organism>
<dbReference type="Proteomes" id="UP000276133">
    <property type="component" value="Unassembled WGS sequence"/>
</dbReference>
<proteinExistence type="predicted"/>
<reference evidence="1 2" key="1">
    <citation type="journal article" date="2018" name="Sci. Rep.">
        <title>Genomic signatures of local adaptation to the degree of environmental predictability in rotifers.</title>
        <authorList>
            <person name="Franch-Gras L."/>
            <person name="Hahn C."/>
            <person name="Garcia-Roger E.M."/>
            <person name="Carmona M.J."/>
            <person name="Serra M."/>
            <person name="Gomez A."/>
        </authorList>
    </citation>
    <scope>NUCLEOTIDE SEQUENCE [LARGE SCALE GENOMIC DNA]</scope>
    <source>
        <strain evidence="1">HYR1</strain>
    </source>
</reference>
<comment type="caution">
    <text evidence="1">The sequence shown here is derived from an EMBL/GenBank/DDBJ whole genome shotgun (WGS) entry which is preliminary data.</text>
</comment>
<evidence type="ECO:0000313" key="1">
    <source>
        <dbReference type="EMBL" id="RMZ94694.1"/>
    </source>
</evidence>
<gene>
    <name evidence="1" type="ORF">BpHYR1_006806</name>
</gene>
<protein>
    <submittedName>
        <fullName evidence="1">Uncharacterized protein</fullName>
    </submittedName>
</protein>